<comment type="similarity">
    <text evidence="1">Belongs to the FAD-binding oxidoreductase/transferase type 4 family.</text>
</comment>
<dbReference type="EMBL" id="VFQX01000068">
    <property type="protein sequence ID" value="KAF0972375.1"/>
    <property type="molecule type" value="Genomic_DNA"/>
</dbReference>
<sequence>MTNTTTTTSTPINPPLGQPKEQDESRTSPPESGKRNNHSSSTSLPHALREFKSIFGETNVMDDETFIQSEMIDCSGNTRHVPAILYPNSVEQISNIVRVANAFKINLYPVSTGHNWGYGSSNPIEHDCVVVNLSKMTQIEFHDEETGLVTVEPGVTQGLLHEYLVKRNLPFLVPTTGGGPNCSLLGNALERGFGVTPHADHFAAVMSMEVVLPKNGEIYTSMLENMGGSKRVERSFKWGVGPYVDGLFTQSNLGIVTKMTILLAPKPERIETFFFGVSELQVGVEGVKTVLKQLGSNIGAINLMNQRRMMSMAVPYPREKVTTNGILPPQVVDEISRQYNFLKWNGVGTIYGTSKVVSAVKSEIKKYLLKQQHHHHLNHPPIQRLIFLTPEEVNFYSELVQFVPFLHQHRIHHYLKTLNKSMKVMKGEPSEIALPLAYWKLKNGLPSSPSSVALPNNHHTNHNSEEFKRSGPNACTSLLHPAKDGCGLIWYAPLVPLTTYDTNRFVAMVEEVCMKHGIEPLITFTSFSDRCADGTVPILFDKETQLESAHACLKELTARGREMGYVPYRLGIHSMSEITQRDAVPSILKDIKRVVDPNGILAPGRYGLY</sequence>
<dbReference type="SUPFAM" id="SSF55103">
    <property type="entry name" value="FAD-linked oxidases, C-terminal domain"/>
    <property type="match status" value="1"/>
</dbReference>
<dbReference type="VEuPathDB" id="AmoebaDB:NF0048720"/>
<dbReference type="VEuPathDB" id="AmoebaDB:NfTy_061170"/>
<dbReference type="GO" id="GO:1903457">
    <property type="term" value="P:lactate catabolic process"/>
    <property type="evidence" value="ECO:0007669"/>
    <property type="project" value="TreeGrafter"/>
</dbReference>
<feature type="region of interest" description="Disordered" evidence="4">
    <location>
        <begin position="1"/>
        <end position="45"/>
    </location>
</feature>
<dbReference type="InterPro" id="IPR016169">
    <property type="entry name" value="FAD-bd_PCMH_sub2"/>
</dbReference>
<dbReference type="Gene3D" id="3.30.43.10">
    <property type="entry name" value="Uridine Diphospho-n-acetylenolpyruvylglucosamine Reductase, domain 2"/>
    <property type="match status" value="1"/>
</dbReference>
<evidence type="ECO:0000313" key="7">
    <source>
        <dbReference type="Proteomes" id="UP000444721"/>
    </source>
</evidence>
<dbReference type="InterPro" id="IPR016171">
    <property type="entry name" value="Vanillyl_alc_oxidase_C-sub2"/>
</dbReference>
<dbReference type="RefSeq" id="XP_044557090.1">
    <property type="nucleotide sequence ID" value="XM_044713219.1"/>
</dbReference>
<dbReference type="InterPro" id="IPR036318">
    <property type="entry name" value="FAD-bd_PCMH-like_sf"/>
</dbReference>
<protein>
    <recommendedName>
        <fullName evidence="5">FAD-binding PCMH-type domain-containing protein</fullName>
    </recommendedName>
</protein>
<evidence type="ECO:0000256" key="2">
    <source>
        <dbReference type="ARBA" id="ARBA00022630"/>
    </source>
</evidence>
<dbReference type="PROSITE" id="PS51387">
    <property type="entry name" value="FAD_PCMH"/>
    <property type="match status" value="1"/>
</dbReference>
<dbReference type="InterPro" id="IPR006094">
    <property type="entry name" value="Oxid_FAD_bind_N"/>
</dbReference>
<dbReference type="Gene3D" id="3.30.465.10">
    <property type="match status" value="1"/>
</dbReference>
<keyword evidence="2" id="KW-0285">Flavoprotein</keyword>
<dbReference type="GO" id="GO:0071949">
    <property type="term" value="F:FAD binding"/>
    <property type="evidence" value="ECO:0007669"/>
    <property type="project" value="InterPro"/>
</dbReference>
<feature type="domain" description="FAD-binding PCMH-type" evidence="5">
    <location>
        <begin position="77"/>
        <end position="266"/>
    </location>
</feature>
<dbReference type="InterPro" id="IPR016164">
    <property type="entry name" value="FAD-linked_Oxase-like_C"/>
</dbReference>
<dbReference type="OMA" id="NVPTIRH"/>
<dbReference type="Gene3D" id="1.10.45.10">
    <property type="entry name" value="Vanillyl-alcohol Oxidase, Chain A, domain 4"/>
    <property type="match status" value="1"/>
</dbReference>
<dbReference type="Gene3D" id="3.40.462.10">
    <property type="entry name" value="FAD-linked oxidases, C-terminal domain"/>
    <property type="match status" value="1"/>
</dbReference>
<dbReference type="GO" id="GO:0004458">
    <property type="term" value="F:D-lactate dehydrogenase (cytochrome) activity"/>
    <property type="evidence" value="ECO:0007669"/>
    <property type="project" value="TreeGrafter"/>
</dbReference>
<evidence type="ECO:0000256" key="3">
    <source>
        <dbReference type="ARBA" id="ARBA00022827"/>
    </source>
</evidence>
<dbReference type="AlphaFoldDB" id="A0A6A5BE68"/>
<dbReference type="Pfam" id="PF01565">
    <property type="entry name" value="FAD_binding_4"/>
    <property type="match status" value="1"/>
</dbReference>
<evidence type="ECO:0000256" key="4">
    <source>
        <dbReference type="SAM" id="MobiDB-lite"/>
    </source>
</evidence>
<evidence type="ECO:0000313" key="6">
    <source>
        <dbReference type="EMBL" id="KAF0972375.1"/>
    </source>
</evidence>
<dbReference type="InterPro" id="IPR016170">
    <property type="entry name" value="Cytok_DH_C_sf"/>
</dbReference>
<dbReference type="VEuPathDB" id="AmoebaDB:FDP41_009278"/>
<evidence type="ECO:0000256" key="1">
    <source>
        <dbReference type="ARBA" id="ARBA00008000"/>
    </source>
</evidence>
<reference evidence="6 7" key="1">
    <citation type="journal article" date="2019" name="Sci. Rep.">
        <title>Nanopore sequencing improves the draft genome of the human pathogenic amoeba Naegleria fowleri.</title>
        <authorList>
            <person name="Liechti N."/>
            <person name="Schurch N."/>
            <person name="Bruggmann R."/>
            <person name="Wittwer M."/>
        </authorList>
    </citation>
    <scope>NUCLEOTIDE SEQUENCE [LARGE SCALE GENOMIC DNA]</scope>
    <source>
        <strain evidence="6 7">ATCC 30894</strain>
    </source>
</reference>
<dbReference type="Proteomes" id="UP000444721">
    <property type="component" value="Unassembled WGS sequence"/>
</dbReference>
<keyword evidence="7" id="KW-1185">Reference proteome</keyword>
<dbReference type="SUPFAM" id="SSF56176">
    <property type="entry name" value="FAD-binding/transporter-associated domain-like"/>
    <property type="match status" value="1"/>
</dbReference>
<dbReference type="PANTHER" id="PTHR11748">
    <property type="entry name" value="D-LACTATE DEHYDROGENASE"/>
    <property type="match status" value="1"/>
</dbReference>
<dbReference type="InterPro" id="IPR016166">
    <property type="entry name" value="FAD-bd_PCMH"/>
</dbReference>
<name>A0A6A5BE68_NAEFO</name>
<dbReference type="InterPro" id="IPR016167">
    <property type="entry name" value="FAD-bd_PCMH_sub1"/>
</dbReference>
<keyword evidence="3" id="KW-0274">FAD</keyword>
<proteinExistence type="inferred from homology"/>
<dbReference type="GO" id="GO:0008720">
    <property type="term" value="F:D-lactate dehydrogenase (NAD+) activity"/>
    <property type="evidence" value="ECO:0007669"/>
    <property type="project" value="TreeGrafter"/>
</dbReference>
<comment type="caution">
    <text evidence="6">The sequence shown here is derived from an EMBL/GenBank/DDBJ whole genome shotgun (WGS) entry which is preliminary data.</text>
</comment>
<accession>A0A6A5BE68</accession>
<dbReference type="OrthoDB" id="5332616at2759"/>
<organism evidence="6 7">
    <name type="scientific">Naegleria fowleri</name>
    <name type="common">Brain eating amoeba</name>
    <dbReference type="NCBI Taxonomy" id="5763"/>
    <lineage>
        <taxon>Eukaryota</taxon>
        <taxon>Discoba</taxon>
        <taxon>Heterolobosea</taxon>
        <taxon>Tetramitia</taxon>
        <taxon>Eutetramitia</taxon>
        <taxon>Vahlkampfiidae</taxon>
        <taxon>Naegleria</taxon>
    </lineage>
</organism>
<dbReference type="PANTHER" id="PTHR11748:SF111">
    <property type="entry name" value="D-LACTATE DEHYDROGENASE, MITOCHONDRIAL-RELATED"/>
    <property type="match status" value="1"/>
</dbReference>
<feature type="compositionally biased region" description="Low complexity" evidence="4">
    <location>
        <begin position="1"/>
        <end position="10"/>
    </location>
</feature>
<evidence type="ECO:0000259" key="5">
    <source>
        <dbReference type="PROSITE" id="PS51387"/>
    </source>
</evidence>
<dbReference type="GeneID" id="68116495"/>
<gene>
    <name evidence="6" type="ORF">FDP41_009278</name>
</gene>